<dbReference type="Gene3D" id="2.40.10.10">
    <property type="entry name" value="Trypsin-like serine proteases"/>
    <property type="match status" value="1"/>
</dbReference>
<accession>A0AAN8WS48</accession>
<dbReference type="InterPro" id="IPR001254">
    <property type="entry name" value="Trypsin_dom"/>
</dbReference>
<reference evidence="3 4" key="1">
    <citation type="submission" date="2023-11" db="EMBL/GenBank/DDBJ databases">
        <title>Halocaridina rubra genome assembly.</title>
        <authorList>
            <person name="Smith C."/>
        </authorList>
    </citation>
    <scope>NUCLEOTIDE SEQUENCE [LARGE SCALE GENOMIC DNA]</scope>
    <source>
        <strain evidence="3">EP-1</strain>
        <tissue evidence="3">Whole</tissue>
    </source>
</reference>
<comment type="caution">
    <text evidence="3">The sequence shown here is derived from an EMBL/GenBank/DDBJ whole genome shotgun (WGS) entry which is preliminary data.</text>
</comment>
<keyword evidence="1" id="KW-0732">Signal</keyword>
<dbReference type="Proteomes" id="UP001381693">
    <property type="component" value="Unassembled WGS sequence"/>
</dbReference>
<proteinExistence type="predicted"/>
<sequence length="70" mass="7569">MLKIITVLVACVAAWVDNSGSVQAFQYVTRMVGGAEASKGELPYQISLQMKTYSAYQHICGGAILTEGWI</sequence>
<organism evidence="3 4">
    <name type="scientific">Halocaridina rubra</name>
    <name type="common">Hawaiian red shrimp</name>
    <dbReference type="NCBI Taxonomy" id="373956"/>
    <lineage>
        <taxon>Eukaryota</taxon>
        <taxon>Metazoa</taxon>
        <taxon>Ecdysozoa</taxon>
        <taxon>Arthropoda</taxon>
        <taxon>Crustacea</taxon>
        <taxon>Multicrustacea</taxon>
        <taxon>Malacostraca</taxon>
        <taxon>Eumalacostraca</taxon>
        <taxon>Eucarida</taxon>
        <taxon>Decapoda</taxon>
        <taxon>Pleocyemata</taxon>
        <taxon>Caridea</taxon>
        <taxon>Atyoidea</taxon>
        <taxon>Atyidae</taxon>
        <taxon>Halocaridina</taxon>
    </lineage>
</organism>
<evidence type="ECO:0000256" key="1">
    <source>
        <dbReference type="SAM" id="SignalP"/>
    </source>
</evidence>
<dbReference type="AlphaFoldDB" id="A0AAN8WS48"/>
<gene>
    <name evidence="3" type="ORF">SK128_005901</name>
</gene>
<feature type="signal peptide" evidence="1">
    <location>
        <begin position="1"/>
        <end position="24"/>
    </location>
</feature>
<feature type="domain" description="Peptidase S1" evidence="2">
    <location>
        <begin position="32"/>
        <end position="70"/>
    </location>
</feature>
<dbReference type="Pfam" id="PF00089">
    <property type="entry name" value="Trypsin"/>
    <property type="match status" value="1"/>
</dbReference>
<dbReference type="GO" id="GO:0006508">
    <property type="term" value="P:proteolysis"/>
    <property type="evidence" value="ECO:0007669"/>
    <property type="project" value="InterPro"/>
</dbReference>
<evidence type="ECO:0000259" key="2">
    <source>
        <dbReference type="Pfam" id="PF00089"/>
    </source>
</evidence>
<dbReference type="SUPFAM" id="SSF50494">
    <property type="entry name" value="Trypsin-like serine proteases"/>
    <property type="match status" value="1"/>
</dbReference>
<dbReference type="InterPro" id="IPR043504">
    <property type="entry name" value="Peptidase_S1_PA_chymotrypsin"/>
</dbReference>
<keyword evidence="4" id="KW-1185">Reference proteome</keyword>
<feature type="chain" id="PRO_5042821595" description="Peptidase S1 domain-containing protein" evidence="1">
    <location>
        <begin position="25"/>
        <end position="70"/>
    </location>
</feature>
<name>A0AAN8WS48_HALRR</name>
<dbReference type="GO" id="GO:0004252">
    <property type="term" value="F:serine-type endopeptidase activity"/>
    <property type="evidence" value="ECO:0007669"/>
    <property type="project" value="InterPro"/>
</dbReference>
<dbReference type="EMBL" id="JAXCGZ010015111">
    <property type="protein sequence ID" value="KAK7071250.1"/>
    <property type="molecule type" value="Genomic_DNA"/>
</dbReference>
<evidence type="ECO:0000313" key="4">
    <source>
        <dbReference type="Proteomes" id="UP001381693"/>
    </source>
</evidence>
<evidence type="ECO:0000313" key="3">
    <source>
        <dbReference type="EMBL" id="KAK7071250.1"/>
    </source>
</evidence>
<feature type="non-terminal residue" evidence="3">
    <location>
        <position position="70"/>
    </location>
</feature>
<protein>
    <recommendedName>
        <fullName evidence="2">Peptidase S1 domain-containing protein</fullName>
    </recommendedName>
</protein>
<dbReference type="InterPro" id="IPR009003">
    <property type="entry name" value="Peptidase_S1_PA"/>
</dbReference>